<keyword evidence="3 6" id="KW-1133">Transmembrane helix</keyword>
<comment type="caution">
    <text evidence="7">The sequence shown here is derived from an EMBL/GenBank/DDBJ whole genome shotgun (WGS) entry which is preliminary data.</text>
</comment>
<evidence type="ECO:0000256" key="4">
    <source>
        <dbReference type="ARBA" id="ARBA00023136"/>
    </source>
</evidence>
<feature type="transmembrane region" description="Helical" evidence="6">
    <location>
        <begin position="236"/>
        <end position="256"/>
    </location>
</feature>
<feature type="region of interest" description="Disordered" evidence="5">
    <location>
        <begin position="1"/>
        <end position="46"/>
    </location>
</feature>
<keyword evidence="8" id="KW-1185">Reference proteome</keyword>
<dbReference type="GO" id="GO:0016020">
    <property type="term" value="C:membrane"/>
    <property type="evidence" value="ECO:0007669"/>
    <property type="project" value="UniProtKB-SubCell"/>
</dbReference>
<keyword evidence="2 6" id="KW-0812">Transmembrane</keyword>
<feature type="transmembrane region" description="Helical" evidence="6">
    <location>
        <begin position="197"/>
        <end position="215"/>
    </location>
</feature>
<feature type="compositionally biased region" description="Low complexity" evidence="5">
    <location>
        <begin position="1"/>
        <end position="11"/>
    </location>
</feature>
<name>A0A9W7E2V1_9STRA</name>
<keyword evidence="4 6" id="KW-0472">Membrane</keyword>
<evidence type="ECO:0000256" key="5">
    <source>
        <dbReference type="SAM" id="MobiDB-lite"/>
    </source>
</evidence>
<dbReference type="OrthoDB" id="189301at2759"/>
<gene>
    <name evidence="7" type="ORF">TrST_g12049</name>
</gene>
<protein>
    <recommendedName>
        <fullName evidence="9">Sulfite exporter TauE/SafE family protein</fullName>
    </recommendedName>
</protein>
<evidence type="ECO:0000313" key="7">
    <source>
        <dbReference type="EMBL" id="GMH63798.1"/>
    </source>
</evidence>
<dbReference type="PANTHER" id="PTHR31154">
    <property type="entry name" value="MEMBRANE TRANSPORTER PROTEIN"/>
    <property type="match status" value="1"/>
</dbReference>
<evidence type="ECO:0000256" key="2">
    <source>
        <dbReference type="ARBA" id="ARBA00022692"/>
    </source>
</evidence>
<feature type="compositionally biased region" description="Polar residues" evidence="5">
    <location>
        <begin position="23"/>
        <end position="39"/>
    </location>
</feature>
<dbReference type="AlphaFoldDB" id="A0A9W7E2V1"/>
<evidence type="ECO:0000256" key="3">
    <source>
        <dbReference type="ARBA" id="ARBA00022989"/>
    </source>
</evidence>
<dbReference type="Proteomes" id="UP001165085">
    <property type="component" value="Unassembled WGS sequence"/>
</dbReference>
<dbReference type="InterPro" id="IPR002781">
    <property type="entry name" value="TM_pro_TauE-like"/>
</dbReference>
<feature type="transmembrane region" description="Helical" evidence="6">
    <location>
        <begin position="141"/>
        <end position="159"/>
    </location>
</feature>
<dbReference type="Pfam" id="PF01925">
    <property type="entry name" value="TauE"/>
    <property type="match status" value="1"/>
</dbReference>
<proteinExistence type="predicted"/>
<dbReference type="PANTHER" id="PTHR31154:SF4">
    <property type="entry name" value="MEMBRANE TRANSPORTER PROTEIN"/>
    <property type="match status" value="1"/>
</dbReference>
<comment type="subcellular location">
    <subcellularLocation>
        <location evidence="1">Membrane</location>
        <topology evidence="1">Multi-pass membrane protein</topology>
    </subcellularLocation>
</comment>
<accession>A0A9W7E2V1</accession>
<evidence type="ECO:0000313" key="8">
    <source>
        <dbReference type="Proteomes" id="UP001165085"/>
    </source>
</evidence>
<evidence type="ECO:0000256" key="1">
    <source>
        <dbReference type="ARBA" id="ARBA00004141"/>
    </source>
</evidence>
<dbReference type="EMBL" id="BRXY01000087">
    <property type="protein sequence ID" value="GMH63798.1"/>
    <property type="molecule type" value="Genomic_DNA"/>
</dbReference>
<sequence>MSTSSLPSISIPSPPTSPKRRSTWLSNQVLSPRSASSASKGPRKPNSRKTLALGILIPVFTVTSVWFVYLYATARRQNVEYASLFTDSSEGSDVPYYWMSVTMVFGSLIAGATSEGGASVAFPVMTLAFGIEPIVARDFSLLVQSVGMTSASFNIYWMSILVERNTLLYVSLGGVGGMIFGLEFVADQLPPSFTKMYFVTVWLAFATNLYWLNLFEDRRTFDVIPDFESNKQKNRSILLVTGFVGGILSSIAGSGIDITNFAVLTLLFRVSERTATPTSVCLMAINTVVGATWKGAVHNSELSQDCLRFFLVCVPIVVFGAPMGSLLGSYFDRKMLAKFVYVTDTVQFVCALVTSLALRGVGEWVVEVPTSLNTPQGVLGGGAKTTPGERMWEDETMRRELKLRGGDGDDNRL</sequence>
<reference evidence="8" key="1">
    <citation type="journal article" date="2023" name="Commun. Biol.">
        <title>Genome analysis of Parmales, the sister group of diatoms, reveals the evolutionary specialization of diatoms from phago-mixotrophs to photoautotrophs.</title>
        <authorList>
            <person name="Ban H."/>
            <person name="Sato S."/>
            <person name="Yoshikawa S."/>
            <person name="Yamada K."/>
            <person name="Nakamura Y."/>
            <person name="Ichinomiya M."/>
            <person name="Sato N."/>
            <person name="Blanc-Mathieu R."/>
            <person name="Endo H."/>
            <person name="Kuwata A."/>
            <person name="Ogata H."/>
        </authorList>
    </citation>
    <scope>NUCLEOTIDE SEQUENCE [LARGE SCALE GENOMIC DNA]</scope>
    <source>
        <strain evidence="8">NIES 3701</strain>
    </source>
</reference>
<feature type="transmembrane region" description="Helical" evidence="6">
    <location>
        <begin position="309"/>
        <end position="331"/>
    </location>
</feature>
<evidence type="ECO:0000256" key="6">
    <source>
        <dbReference type="SAM" id="Phobius"/>
    </source>
</evidence>
<feature type="transmembrane region" description="Helical" evidence="6">
    <location>
        <begin position="50"/>
        <end position="74"/>
    </location>
</feature>
<evidence type="ECO:0008006" key="9">
    <source>
        <dbReference type="Google" id="ProtNLM"/>
    </source>
</evidence>
<organism evidence="7 8">
    <name type="scientific">Triparma strigata</name>
    <dbReference type="NCBI Taxonomy" id="1606541"/>
    <lineage>
        <taxon>Eukaryota</taxon>
        <taxon>Sar</taxon>
        <taxon>Stramenopiles</taxon>
        <taxon>Ochrophyta</taxon>
        <taxon>Bolidophyceae</taxon>
        <taxon>Parmales</taxon>
        <taxon>Triparmaceae</taxon>
        <taxon>Triparma</taxon>
    </lineage>
</organism>
<feature type="transmembrane region" description="Helical" evidence="6">
    <location>
        <begin position="166"/>
        <end position="185"/>
    </location>
</feature>